<dbReference type="OrthoDB" id="9802795at2"/>
<keyword evidence="1 5" id="KW-0963">Cytoplasm</keyword>
<dbReference type="CDD" id="cd04489">
    <property type="entry name" value="ExoVII_LU_OBF"/>
    <property type="match status" value="1"/>
</dbReference>
<comment type="subunit">
    <text evidence="5">Heterooligomer composed of large and small subunits.</text>
</comment>
<evidence type="ECO:0000256" key="7">
    <source>
        <dbReference type="SAM" id="Coils"/>
    </source>
</evidence>
<dbReference type="Proteomes" id="UP000286947">
    <property type="component" value="Unassembled WGS sequence"/>
</dbReference>
<evidence type="ECO:0000256" key="4">
    <source>
        <dbReference type="ARBA" id="ARBA00022839"/>
    </source>
</evidence>
<keyword evidence="7" id="KW-0175">Coiled coil</keyword>
<dbReference type="GO" id="GO:0005737">
    <property type="term" value="C:cytoplasm"/>
    <property type="evidence" value="ECO:0007669"/>
    <property type="project" value="UniProtKB-SubCell"/>
</dbReference>
<protein>
    <recommendedName>
        <fullName evidence="5">Exodeoxyribonuclease 7 large subunit</fullName>
        <ecNumber evidence="5">3.1.11.6</ecNumber>
    </recommendedName>
    <alternativeName>
        <fullName evidence="5">Exodeoxyribonuclease VII large subunit</fullName>
        <shortName evidence="5">Exonuclease VII large subunit</shortName>
    </alternativeName>
</protein>
<evidence type="ECO:0000313" key="10">
    <source>
        <dbReference type="EMBL" id="RUS67233.1"/>
    </source>
</evidence>
<dbReference type="Pfam" id="PF02601">
    <property type="entry name" value="Exonuc_VII_L"/>
    <property type="match status" value="1"/>
</dbReference>
<keyword evidence="11" id="KW-1185">Reference proteome</keyword>
<dbReference type="EMBL" id="PQSP01000002">
    <property type="protein sequence ID" value="RUS67233.1"/>
    <property type="molecule type" value="Genomic_DNA"/>
</dbReference>
<dbReference type="GO" id="GO:0009318">
    <property type="term" value="C:exodeoxyribonuclease VII complex"/>
    <property type="evidence" value="ECO:0007669"/>
    <property type="project" value="UniProtKB-UniRule"/>
</dbReference>
<dbReference type="InterPro" id="IPR003753">
    <property type="entry name" value="Exonuc_VII_L"/>
</dbReference>
<dbReference type="PANTHER" id="PTHR30008">
    <property type="entry name" value="EXODEOXYRIBONUCLEASE 7 LARGE SUBUNIT"/>
    <property type="match status" value="1"/>
</dbReference>
<comment type="similarity">
    <text evidence="5 6">Belongs to the XseA family.</text>
</comment>
<reference evidence="10 11" key="1">
    <citation type="submission" date="2018-01" db="EMBL/GenBank/DDBJ databases">
        <title>Saezia sanguinis gen. nov., sp. nov., in the order Burkholderiales isolated from human blood.</title>
        <authorList>
            <person name="Medina-Pascual M.J."/>
            <person name="Valdezate S."/>
            <person name="Monzon S."/>
            <person name="Cuesta I."/>
            <person name="Carrasco G."/>
            <person name="Villalon P."/>
            <person name="Saez-Nieto J.A."/>
        </authorList>
    </citation>
    <scope>NUCLEOTIDE SEQUENCE [LARGE SCALE GENOMIC DNA]</scope>
    <source>
        <strain evidence="10 11">CNM695-12</strain>
    </source>
</reference>
<evidence type="ECO:0000256" key="5">
    <source>
        <dbReference type="HAMAP-Rule" id="MF_00378"/>
    </source>
</evidence>
<dbReference type="InterPro" id="IPR025824">
    <property type="entry name" value="OB-fold_nuc-bd_dom"/>
</dbReference>
<dbReference type="Pfam" id="PF13742">
    <property type="entry name" value="tRNA_anti_2"/>
    <property type="match status" value="1"/>
</dbReference>
<evidence type="ECO:0000259" key="9">
    <source>
        <dbReference type="Pfam" id="PF13742"/>
    </source>
</evidence>
<dbReference type="PANTHER" id="PTHR30008:SF0">
    <property type="entry name" value="EXODEOXYRIBONUCLEASE 7 LARGE SUBUNIT"/>
    <property type="match status" value="1"/>
</dbReference>
<evidence type="ECO:0000256" key="2">
    <source>
        <dbReference type="ARBA" id="ARBA00022722"/>
    </source>
</evidence>
<organism evidence="10 11">
    <name type="scientific">Saezia sanguinis</name>
    <dbReference type="NCBI Taxonomy" id="1965230"/>
    <lineage>
        <taxon>Bacteria</taxon>
        <taxon>Pseudomonadati</taxon>
        <taxon>Pseudomonadota</taxon>
        <taxon>Betaproteobacteria</taxon>
        <taxon>Burkholderiales</taxon>
        <taxon>Saeziaceae</taxon>
        <taxon>Saezia</taxon>
    </lineage>
</organism>
<dbReference type="GO" id="GO:0003676">
    <property type="term" value="F:nucleic acid binding"/>
    <property type="evidence" value="ECO:0007669"/>
    <property type="project" value="InterPro"/>
</dbReference>
<evidence type="ECO:0000256" key="3">
    <source>
        <dbReference type="ARBA" id="ARBA00022801"/>
    </source>
</evidence>
<evidence type="ECO:0000256" key="1">
    <source>
        <dbReference type="ARBA" id="ARBA00022490"/>
    </source>
</evidence>
<keyword evidence="3 5" id="KW-0378">Hydrolase</keyword>
<dbReference type="EC" id="3.1.11.6" evidence="5"/>
<evidence type="ECO:0000313" key="11">
    <source>
        <dbReference type="Proteomes" id="UP000286947"/>
    </source>
</evidence>
<comment type="subcellular location">
    <subcellularLocation>
        <location evidence="5 6">Cytoplasm</location>
    </subcellularLocation>
</comment>
<evidence type="ECO:0000256" key="6">
    <source>
        <dbReference type="RuleBase" id="RU004355"/>
    </source>
</evidence>
<feature type="domain" description="OB-fold nucleic acid binding" evidence="9">
    <location>
        <begin position="9"/>
        <end position="101"/>
    </location>
</feature>
<keyword evidence="4 5" id="KW-0269">Exonuclease</keyword>
<proteinExistence type="inferred from homology"/>
<dbReference type="AlphaFoldDB" id="A0A433SER9"/>
<evidence type="ECO:0000259" key="8">
    <source>
        <dbReference type="Pfam" id="PF02601"/>
    </source>
</evidence>
<gene>
    <name evidence="5 10" type="primary">xseA</name>
    <name evidence="10" type="ORF">CUZ56_01175</name>
</gene>
<dbReference type="NCBIfam" id="TIGR00237">
    <property type="entry name" value="xseA"/>
    <property type="match status" value="1"/>
</dbReference>
<comment type="catalytic activity">
    <reaction evidence="5 6">
        <text>Exonucleolytic cleavage in either 5'- to 3'- or 3'- to 5'-direction to yield nucleoside 5'-phosphates.</text>
        <dbReference type="EC" id="3.1.11.6"/>
    </reaction>
</comment>
<feature type="domain" description="Exonuclease VII large subunit C-terminal" evidence="8">
    <location>
        <begin position="125"/>
        <end position="369"/>
    </location>
</feature>
<comment type="function">
    <text evidence="5">Bidirectionally degrades single-stranded DNA into large acid-insoluble oligonucleotides, which are then degraded further into small acid-soluble oligonucleotides.</text>
</comment>
<dbReference type="GO" id="GO:0008855">
    <property type="term" value="F:exodeoxyribonuclease VII activity"/>
    <property type="evidence" value="ECO:0007669"/>
    <property type="project" value="UniProtKB-UniRule"/>
</dbReference>
<name>A0A433SER9_9BURK</name>
<accession>A0A433SER9</accession>
<feature type="coiled-coil region" evidence="7">
    <location>
        <begin position="376"/>
        <end position="411"/>
    </location>
</feature>
<dbReference type="GO" id="GO:0006308">
    <property type="term" value="P:DNA catabolic process"/>
    <property type="evidence" value="ECO:0007669"/>
    <property type="project" value="UniProtKB-UniRule"/>
</dbReference>
<dbReference type="InterPro" id="IPR020579">
    <property type="entry name" value="Exonuc_VII_lsu_C"/>
</dbReference>
<dbReference type="HAMAP" id="MF_00378">
    <property type="entry name" value="Exonuc_7_L"/>
    <property type="match status" value="1"/>
</dbReference>
<sequence>MRDTASMSWTVSALVRAVSDALKARFAVLNVKGEISSFTRAASGHCYFTLKDETSQIRCAMFQRAAGMLSFNPANGDEVELQGRLALYEQRGELQLIVEVMRPVGQGRLLEQFQQLKTKLGNEGLFDTARKRAVPRYPQVLGVVSSLQAAALHDVLIALRRRAPHVRVVIYPASVQGTQAAAELVSAIHKANQRHEADTLLVCRGGGSLEDLWSFNEEAVVRAVAASSIPVISGVGHETDFTLTDFAADLRAPTPTAAAELAAPMRADLLKTVFQHAQDMQRQVRVYLDQLGQRIDHAALSLKQPAVLLHTQKNRLEQAALRWQQALRQQLTSSSQQVLEQERLLPLYAKQVLQQNQSQLDQLSMRWQQQEPVRLMRNAHQRLEQLAWRNRDALQQQLQSKQHQMQAQASRLSASALQGLDARQQRLQHLSVRLNAMNPSQVLSRGYAWISDANGRVYNSVTQLQPGQQIQAQFADGRAAAEVKQVMPDLIQHADDDSTV</sequence>
<keyword evidence="2 5" id="KW-0540">Nuclease</keyword>
<comment type="caution">
    <text evidence="10">The sequence shown here is derived from an EMBL/GenBank/DDBJ whole genome shotgun (WGS) entry which is preliminary data.</text>
</comment>